<name>A0A645GCF7_9ZZZZ</name>
<accession>A0A645GCF7</accession>
<comment type="caution">
    <text evidence="1">The sequence shown here is derived from an EMBL/GenBank/DDBJ whole genome shotgun (WGS) entry which is preliminary data.</text>
</comment>
<protein>
    <submittedName>
        <fullName evidence="1">Uncharacterized protein</fullName>
    </submittedName>
</protein>
<gene>
    <name evidence="1" type="ORF">SDC9_171986</name>
</gene>
<reference evidence="1" key="1">
    <citation type="submission" date="2019-08" db="EMBL/GenBank/DDBJ databases">
        <authorList>
            <person name="Kucharzyk K."/>
            <person name="Murdoch R.W."/>
            <person name="Higgins S."/>
            <person name="Loffler F."/>
        </authorList>
    </citation>
    <scope>NUCLEOTIDE SEQUENCE</scope>
</reference>
<dbReference type="AlphaFoldDB" id="A0A645GCF7"/>
<organism evidence="1">
    <name type="scientific">bioreactor metagenome</name>
    <dbReference type="NCBI Taxonomy" id="1076179"/>
    <lineage>
        <taxon>unclassified sequences</taxon>
        <taxon>metagenomes</taxon>
        <taxon>ecological metagenomes</taxon>
    </lineage>
</organism>
<proteinExistence type="predicted"/>
<dbReference type="EMBL" id="VSSQ01073485">
    <property type="protein sequence ID" value="MPN24587.1"/>
    <property type="molecule type" value="Genomic_DNA"/>
</dbReference>
<evidence type="ECO:0000313" key="1">
    <source>
        <dbReference type="EMBL" id="MPN24587.1"/>
    </source>
</evidence>
<sequence>MNGIYPQFDPRRIGQGAGDAFGMKHLSQQELMQSIVVKHKRFSAQWLRPDHPCFPVGGAADMKFPGMIGPFAVFTVAGFMPGQNQGAYRVLAAAGTDHRSRQPDGIEVAVKRDLVRRRIAAVATEDEIFFPKRVLSHNVGCFQ</sequence>